<dbReference type="RefSeq" id="WP_117327424.1">
    <property type="nucleotide sequence ID" value="NZ_QVTE01000041.1"/>
</dbReference>
<proteinExistence type="predicted"/>
<evidence type="ECO:0000313" key="3">
    <source>
        <dbReference type="Proteomes" id="UP000264541"/>
    </source>
</evidence>
<sequence>MVKSNPTTKDDDKRPEDNNEKNRQKNILAEHNAEMGKNNYSKKTDHL</sequence>
<comment type="caution">
    <text evidence="2">The sequence shown here is derived from an EMBL/GenBank/DDBJ whole genome shotgun (WGS) entry which is preliminary data.</text>
</comment>
<feature type="compositionally biased region" description="Basic and acidic residues" evidence="1">
    <location>
        <begin position="8"/>
        <end position="23"/>
    </location>
</feature>
<gene>
    <name evidence="2" type="ORF">D0469_14300</name>
</gene>
<dbReference type="OrthoDB" id="2922782at2"/>
<keyword evidence="3" id="KW-1185">Reference proteome</keyword>
<name>A0A372LL72_9BACI</name>
<organism evidence="2 3">
    <name type="scientific">Peribacillus saganii</name>
    <dbReference type="NCBI Taxonomy" id="2303992"/>
    <lineage>
        <taxon>Bacteria</taxon>
        <taxon>Bacillati</taxon>
        <taxon>Bacillota</taxon>
        <taxon>Bacilli</taxon>
        <taxon>Bacillales</taxon>
        <taxon>Bacillaceae</taxon>
        <taxon>Peribacillus</taxon>
    </lineage>
</organism>
<accession>A0A372LL72</accession>
<reference evidence="2 3" key="1">
    <citation type="submission" date="2018-08" db="EMBL/GenBank/DDBJ databases">
        <title>Bacillus chawlae sp. nov., Bacillus glennii sp. nov., and Bacillus saganii sp. nov. Isolated from the Vehicle Assembly Building at Kennedy Space Center where the Viking Spacecraft were Assembled.</title>
        <authorList>
            <person name="Seuylemezian A."/>
            <person name="Vaishampayan P."/>
        </authorList>
    </citation>
    <scope>NUCLEOTIDE SEQUENCE [LARGE SCALE GENOMIC DNA]</scope>
    <source>
        <strain evidence="2 3">V47-23a</strain>
    </source>
</reference>
<protein>
    <submittedName>
        <fullName evidence="2">DUF3941 domain-containing protein</fullName>
    </submittedName>
</protein>
<evidence type="ECO:0000313" key="2">
    <source>
        <dbReference type="EMBL" id="RFU67578.1"/>
    </source>
</evidence>
<dbReference type="EMBL" id="QVTE01000041">
    <property type="protein sequence ID" value="RFU67578.1"/>
    <property type="molecule type" value="Genomic_DNA"/>
</dbReference>
<dbReference type="AlphaFoldDB" id="A0A372LL72"/>
<dbReference type="Proteomes" id="UP000264541">
    <property type="component" value="Unassembled WGS sequence"/>
</dbReference>
<feature type="region of interest" description="Disordered" evidence="1">
    <location>
        <begin position="1"/>
        <end position="47"/>
    </location>
</feature>
<evidence type="ECO:0000256" key="1">
    <source>
        <dbReference type="SAM" id="MobiDB-lite"/>
    </source>
</evidence>